<accession>A0A1T5NHV0</accession>
<dbReference type="RefSeq" id="WP_079468908.1">
    <property type="nucleotide sequence ID" value="NZ_FUZZ01000001.1"/>
</dbReference>
<reference evidence="3 4" key="1">
    <citation type="submission" date="2017-02" db="EMBL/GenBank/DDBJ databases">
        <authorList>
            <person name="Peterson S.W."/>
        </authorList>
    </citation>
    <scope>NUCLEOTIDE SEQUENCE [LARGE SCALE GENOMIC DNA]</scope>
    <source>
        <strain evidence="3 4">DSM 18108</strain>
    </source>
</reference>
<dbReference type="Proteomes" id="UP000190166">
    <property type="component" value="Unassembled WGS sequence"/>
</dbReference>
<sequence length="205" mass="21908">MKKLFFAVAVLMIAAVSTVSTVNAQSKFLRFGVKGGANLGKLDGTGFQDGFKLGYHIGGFAQVNLVKGFGVQGELIFSSTKTKTTDDFSEIYNTGNLEDNGKKITMSYLSIPLLANIDLGTPRLKLQVGPQFSALVSDKKVLGAAKEAFKGGDISGVAGLWLQLPIVNVSARYVIGFNDVNNYKDVANTSNWKNQSIQLGVGVTF</sequence>
<keyword evidence="4" id="KW-1185">Reference proteome</keyword>
<protein>
    <submittedName>
        <fullName evidence="3">Outer membrane protein beta-barrel domain-containing protein</fullName>
    </submittedName>
</protein>
<dbReference type="Pfam" id="PF13568">
    <property type="entry name" value="OMP_b-brl_2"/>
    <property type="match status" value="1"/>
</dbReference>
<dbReference type="AlphaFoldDB" id="A0A1T5NHV0"/>
<evidence type="ECO:0000256" key="1">
    <source>
        <dbReference type="SAM" id="SignalP"/>
    </source>
</evidence>
<evidence type="ECO:0000313" key="3">
    <source>
        <dbReference type="EMBL" id="SKC99976.1"/>
    </source>
</evidence>
<proteinExistence type="predicted"/>
<dbReference type="STRING" id="393003.SAMN05660461_1662"/>
<dbReference type="EMBL" id="FUZZ01000001">
    <property type="protein sequence ID" value="SKC99976.1"/>
    <property type="molecule type" value="Genomic_DNA"/>
</dbReference>
<feature type="domain" description="Outer membrane protein beta-barrel" evidence="2">
    <location>
        <begin position="23"/>
        <end position="180"/>
    </location>
</feature>
<keyword evidence="1" id="KW-0732">Signal</keyword>
<feature type="signal peptide" evidence="1">
    <location>
        <begin position="1"/>
        <end position="24"/>
    </location>
</feature>
<gene>
    <name evidence="3" type="ORF">SAMN05660461_1662</name>
</gene>
<name>A0A1T5NHV0_9BACT</name>
<evidence type="ECO:0000259" key="2">
    <source>
        <dbReference type="Pfam" id="PF13568"/>
    </source>
</evidence>
<organism evidence="3 4">
    <name type="scientific">Chitinophaga ginsengisegetis</name>
    <dbReference type="NCBI Taxonomy" id="393003"/>
    <lineage>
        <taxon>Bacteria</taxon>
        <taxon>Pseudomonadati</taxon>
        <taxon>Bacteroidota</taxon>
        <taxon>Chitinophagia</taxon>
        <taxon>Chitinophagales</taxon>
        <taxon>Chitinophagaceae</taxon>
        <taxon>Chitinophaga</taxon>
    </lineage>
</organism>
<dbReference type="InterPro" id="IPR025665">
    <property type="entry name" value="Beta-barrel_OMP_2"/>
</dbReference>
<evidence type="ECO:0000313" key="4">
    <source>
        <dbReference type="Proteomes" id="UP000190166"/>
    </source>
</evidence>
<feature type="chain" id="PRO_5012527235" evidence="1">
    <location>
        <begin position="25"/>
        <end position="205"/>
    </location>
</feature>